<dbReference type="AlphaFoldDB" id="A0A939DCV8"/>
<dbReference type="Gene3D" id="3.40.50.150">
    <property type="entry name" value="Vaccinia Virus protein VP39"/>
    <property type="match status" value="1"/>
</dbReference>
<name>A0A939DCV8_9GAMM</name>
<feature type="domain" description="Methyltransferase" evidence="1">
    <location>
        <begin position="42"/>
        <end position="137"/>
    </location>
</feature>
<dbReference type="RefSeq" id="WP_206559331.1">
    <property type="nucleotide sequence ID" value="NZ_JAFKCZ010000003.1"/>
</dbReference>
<gene>
    <name evidence="2" type="ORF">JYP50_04795</name>
</gene>
<evidence type="ECO:0000313" key="2">
    <source>
        <dbReference type="EMBL" id="MBN7795893.1"/>
    </source>
</evidence>
<comment type="caution">
    <text evidence="2">The sequence shown here is derived from an EMBL/GenBank/DDBJ whole genome shotgun (WGS) entry which is preliminary data.</text>
</comment>
<dbReference type="PANTHER" id="PTHR43464">
    <property type="entry name" value="METHYLTRANSFERASE"/>
    <property type="match status" value="1"/>
</dbReference>
<sequence>MDEIELLIDLHRQGFRQGPGSDKATQQALELSQVGREKPLHVADIGCGTGASTLALARLLPNARITAVDLFPEFLDVLKARADEQGLAQRVTTLVCSMDKLPFRDGEFDLIWSEGAIYNIGFANGIGDWRRLLKANGLLVVSEITWLSESRPEEVQSYWDSQYPEIDTASAKMQVLEHAAYSPIAFFALPQSCWLENYYRPLQSRFDAFLERHSESEEAARLVELEQKEIAFYEKYSPYYSYGMYVCRNVG</sequence>
<evidence type="ECO:0000313" key="3">
    <source>
        <dbReference type="Proteomes" id="UP000664303"/>
    </source>
</evidence>
<dbReference type="PANTHER" id="PTHR43464:SF78">
    <property type="entry name" value="SLR1117 PROTEIN"/>
    <property type="match status" value="1"/>
</dbReference>
<accession>A0A939DCV8</accession>
<protein>
    <submittedName>
        <fullName evidence="2">Methyltransferase domain-containing protein</fullName>
    </submittedName>
</protein>
<dbReference type="InterPro" id="IPR029063">
    <property type="entry name" value="SAM-dependent_MTases_sf"/>
</dbReference>
<organism evidence="2 3">
    <name type="scientific">Parahaliea mediterranea</name>
    <dbReference type="NCBI Taxonomy" id="651086"/>
    <lineage>
        <taxon>Bacteria</taxon>
        <taxon>Pseudomonadati</taxon>
        <taxon>Pseudomonadota</taxon>
        <taxon>Gammaproteobacteria</taxon>
        <taxon>Cellvibrionales</taxon>
        <taxon>Halieaceae</taxon>
        <taxon>Parahaliea</taxon>
    </lineage>
</organism>
<evidence type="ECO:0000259" key="1">
    <source>
        <dbReference type="Pfam" id="PF13649"/>
    </source>
</evidence>
<dbReference type="EMBL" id="JAFKCZ010000003">
    <property type="protein sequence ID" value="MBN7795893.1"/>
    <property type="molecule type" value="Genomic_DNA"/>
</dbReference>
<dbReference type="GO" id="GO:0032259">
    <property type="term" value="P:methylation"/>
    <property type="evidence" value="ECO:0007669"/>
    <property type="project" value="UniProtKB-KW"/>
</dbReference>
<dbReference type="Pfam" id="PF13649">
    <property type="entry name" value="Methyltransf_25"/>
    <property type="match status" value="1"/>
</dbReference>
<keyword evidence="2" id="KW-0489">Methyltransferase</keyword>
<dbReference type="CDD" id="cd02440">
    <property type="entry name" value="AdoMet_MTases"/>
    <property type="match status" value="1"/>
</dbReference>
<dbReference type="InterPro" id="IPR041698">
    <property type="entry name" value="Methyltransf_25"/>
</dbReference>
<proteinExistence type="predicted"/>
<keyword evidence="2" id="KW-0808">Transferase</keyword>
<reference evidence="2" key="1">
    <citation type="submission" date="2021-02" db="EMBL/GenBank/DDBJ databases">
        <title>PHA producing bacteria isolated from coastal sediment in Guangdong, Shenzhen.</title>
        <authorList>
            <person name="Zheng W."/>
            <person name="Yu S."/>
            <person name="Huang Y."/>
        </authorList>
    </citation>
    <scope>NUCLEOTIDE SEQUENCE</scope>
    <source>
        <strain evidence="2">TN14-10</strain>
    </source>
</reference>
<dbReference type="Proteomes" id="UP000664303">
    <property type="component" value="Unassembled WGS sequence"/>
</dbReference>
<dbReference type="GO" id="GO:0008168">
    <property type="term" value="F:methyltransferase activity"/>
    <property type="evidence" value="ECO:0007669"/>
    <property type="project" value="UniProtKB-KW"/>
</dbReference>
<dbReference type="SUPFAM" id="SSF53335">
    <property type="entry name" value="S-adenosyl-L-methionine-dependent methyltransferases"/>
    <property type="match status" value="1"/>
</dbReference>
<keyword evidence="3" id="KW-1185">Reference proteome</keyword>